<protein>
    <submittedName>
        <fullName evidence="2">Uncharacterized protein</fullName>
    </submittedName>
</protein>
<proteinExistence type="predicted"/>
<dbReference type="EMBL" id="NEVH01011191">
    <property type="protein sequence ID" value="PNF32081.1"/>
    <property type="molecule type" value="Genomic_DNA"/>
</dbReference>
<evidence type="ECO:0000313" key="3">
    <source>
        <dbReference type="Proteomes" id="UP000235965"/>
    </source>
</evidence>
<dbReference type="AlphaFoldDB" id="A0A2J7QU18"/>
<keyword evidence="3" id="KW-1185">Reference proteome</keyword>
<feature type="region of interest" description="Disordered" evidence="1">
    <location>
        <begin position="25"/>
        <end position="63"/>
    </location>
</feature>
<sequence length="63" mass="7279">MPHGESRWSKKGNSMKLDEVRILQADFRTESGAQQERRKKRKAARGQDDEEEQKEADYGAGEQ</sequence>
<reference evidence="2 3" key="1">
    <citation type="submission" date="2017-12" db="EMBL/GenBank/DDBJ databases">
        <title>Hemimetabolous genomes reveal molecular basis of termite eusociality.</title>
        <authorList>
            <person name="Harrison M.C."/>
            <person name="Jongepier E."/>
            <person name="Robertson H.M."/>
            <person name="Arning N."/>
            <person name="Bitard-Feildel T."/>
            <person name="Chao H."/>
            <person name="Childers C.P."/>
            <person name="Dinh H."/>
            <person name="Doddapaneni H."/>
            <person name="Dugan S."/>
            <person name="Gowin J."/>
            <person name="Greiner C."/>
            <person name="Han Y."/>
            <person name="Hu H."/>
            <person name="Hughes D.S.T."/>
            <person name="Huylmans A.-K."/>
            <person name="Kemena C."/>
            <person name="Kremer L.P.M."/>
            <person name="Lee S.L."/>
            <person name="Lopez-Ezquerra A."/>
            <person name="Mallet L."/>
            <person name="Monroy-Kuhn J.M."/>
            <person name="Moser A."/>
            <person name="Murali S.C."/>
            <person name="Muzny D.M."/>
            <person name="Otani S."/>
            <person name="Piulachs M.-D."/>
            <person name="Poelchau M."/>
            <person name="Qu J."/>
            <person name="Schaub F."/>
            <person name="Wada-Katsumata A."/>
            <person name="Worley K.C."/>
            <person name="Xie Q."/>
            <person name="Ylla G."/>
            <person name="Poulsen M."/>
            <person name="Gibbs R.A."/>
            <person name="Schal C."/>
            <person name="Richards S."/>
            <person name="Belles X."/>
            <person name="Korb J."/>
            <person name="Bornberg-Bauer E."/>
        </authorList>
    </citation>
    <scope>NUCLEOTIDE SEQUENCE [LARGE SCALE GENOMIC DNA]</scope>
    <source>
        <tissue evidence="2">Whole body</tissue>
    </source>
</reference>
<evidence type="ECO:0000256" key="1">
    <source>
        <dbReference type="SAM" id="MobiDB-lite"/>
    </source>
</evidence>
<gene>
    <name evidence="2" type="ORF">B7P43_G05559</name>
</gene>
<accession>A0A2J7QU18</accession>
<dbReference type="Proteomes" id="UP000235965">
    <property type="component" value="Unassembled WGS sequence"/>
</dbReference>
<evidence type="ECO:0000313" key="2">
    <source>
        <dbReference type="EMBL" id="PNF32081.1"/>
    </source>
</evidence>
<dbReference type="InParanoid" id="A0A2J7QU18"/>
<organism evidence="2 3">
    <name type="scientific">Cryptotermes secundus</name>
    <dbReference type="NCBI Taxonomy" id="105785"/>
    <lineage>
        <taxon>Eukaryota</taxon>
        <taxon>Metazoa</taxon>
        <taxon>Ecdysozoa</taxon>
        <taxon>Arthropoda</taxon>
        <taxon>Hexapoda</taxon>
        <taxon>Insecta</taxon>
        <taxon>Pterygota</taxon>
        <taxon>Neoptera</taxon>
        <taxon>Polyneoptera</taxon>
        <taxon>Dictyoptera</taxon>
        <taxon>Blattodea</taxon>
        <taxon>Blattoidea</taxon>
        <taxon>Termitoidae</taxon>
        <taxon>Kalotermitidae</taxon>
        <taxon>Cryptotermitinae</taxon>
        <taxon>Cryptotermes</taxon>
    </lineage>
</organism>
<comment type="caution">
    <text evidence="2">The sequence shown here is derived from an EMBL/GenBank/DDBJ whole genome shotgun (WGS) entry which is preliminary data.</text>
</comment>
<name>A0A2J7QU18_9NEOP</name>